<evidence type="ECO:0000313" key="2">
    <source>
        <dbReference type="EMBL" id="CAB4570876.1"/>
    </source>
</evidence>
<proteinExistence type="predicted"/>
<reference evidence="2" key="1">
    <citation type="submission" date="2020-05" db="EMBL/GenBank/DDBJ databases">
        <authorList>
            <person name="Chiriac C."/>
            <person name="Salcher M."/>
            <person name="Ghai R."/>
            <person name="Kavagutti S V."/>
        </authorList>
    </citation>
    <scope>NUCLEOTIDE SEQUENCE</scope>
</reference>
<protein>
    <submittedName>
        <fullName evidence="2">Unannotated protein</fullName>
    </submittedName>
</protein>
<feature type="region of interest" description="Disordered" evidence="1">
    <location>
        <begin position="56"/>
        <end position="77"/>
    </location>
</feature>
<evidence type="ECO:0000256" key="1">
    <source>
        <dbReference type="SAM" id="MobiDB-lite"/>
    </source>
</evidence>
<gene>
    <name evidence="2" type="ORF">UFOPK1693_00699</name>
</gene>
<dbReference type="AlphaFoldDB" id="A0A6J6E4Y6"/>
<organism evidence="2">
    <name type="scientific">freshwater metagenome</name>
    <dbReference type="NCBI Taxonomy" id="449393"/>
    <lineage>
        <taxon>unclassified sequences</taxon>
        <taxon>metagenomes</taxon>
        <taxon>ecological metagenomes</taxon>
    </lineage>
</organism>
<sequence length="77" mass="8158">MPAWSSPSPSSLEDAIIPSETWPYVFLAEIAKPPGKTDPGKDTTTLSPISKFLAPQTIPLTASPPSIESCPSFATRT</sequence>
<accession>A0A6J6E4Y6</accession>
<name>A0A6J6E4Y6_9ZZZZ</name>
<dbReference type="EMBL" id="CAEZTO010000008">
    <property type="protein sequence ID" value="CAB4570876.1"/>
    <property type="molecule type" value="Genomic_DNA"/>
</dbReference>